<keyword evidence="8" id="KW-1185">Reference proteome</keyword>
<protein>
    <recommendedName>
        <fullName evidence="6">Copper transport protein</fullName>
    </recommendedName>
</protein>
<evidence type="ECO:0000256" key="5">
    <source>
        <dbReference type="ARBA" id="ARBA00023136"/>
    </source>
</evidence>
<keyword evidence="6" id="KW-0406">Ion transport</keyword>
<name>A0AAN8ZIS8_9MAGN</name>
<dbReference type="GO" id="GO:0005375">
    <property type="term" value="F:copper ion transmembrane transporter activity"/>
    <property type="evidence" value="ECO:0007669"/>
    <property type="project" value="UniProtKB-UniRule"/>
</dbReference>
<comment type="subcellular location">
    <subcellularLocation>
        <location evidence="6">Membrane</location>
        <topology evidence="6">Multi-pass membrane protein</topology>
    </subcellularLocation>
</comment>
<dbReference type="InterPro" id="IPR007274">
    <property type="entry name" value="Cop_transporter"/>
</dbReference>
<keyword evidence="5 6" id="KW-0472">Membrane</keyword>
<evidence type="ECO:0000256" key="1">
    <source>
        <dbReference type="ARBA" id="ARBA00006921"/>
    </source>
</evidence>
<keyword evidence="4 6" id="KW-1133">Transmembrane helix</keyword>
<sequence length="124" mass="14136">MEGMGGHHDHNHDHDHHMHHMMHMTFFWGKDTEVLFSGWPGTRTGMYVAALIFVFVLAVVVEWFSHCNIIKPGSKHVQAGLAQTLLYTLRTGLSYMLMLALMSFNGDCSNGSALRWVGDEDKFW</sequence>
<keyword evidence="3 6" id="KW-0187">Copper transport</keyword>
<evidence type="ECO:0000256" key="4">
    <source>
        <dbReference type="ARBA" id="ARBA00022989"/>
    </source>
</evidence>
<comment type="similarity">
    <text evidence="1 6">Belongs to the copper transporter (Ctr) (TC 1.A.56) family. SLC31A subfamily.</text>
</comment>
<evidence type="ECO:0000256" key="6">
    <source>
        <dbReference type="RuleBase" id="RU367022"/>
    </source>
</evidence>
<feature type="transmembrane region" description="Helical" evidence="6">
    <location>
        <begin position="45"/>
        <end position="64"/>
    </location>
</feature>
<keyword evidence="6" id="KW-0186">Copper</keyword>
<evidence type="ECO:0000256" key="3">
    <source>
        <dbReference type="ARBA" id="ARBA00022796"/>
    </source>
</evidence>
<evidence type="ECO:0000313" key="8">
    <source>
        <dbReference type="Proteomes" id="UP001370490"/>
    </source>
</evidence>
<dbReference type="PANTHER" id="PTHR12483:SF24">
    <property type="entry name" value="COPPER TRANSPORTER 2-RELATED"/>
    <property type="match status" value="1"/>
</dbReference>
<gene>
    <name evidence="7" type="ORF">RJ641_032820</name>
</gene>
<proteinExistence type="inferred from homology"/>
<keyword evidence="6" id="KW-0813">Transport</keyword>
<dbReference type="GO" id="GO:0005886">
    <property type="term" value="C:plasma membrane"/>
    <property type="evidence" value="ECO:0007669"/>
    <property type="project" value="TreeGrafter"/>
</dbReference>
<evidence type="ECO:0000256" key="2">
    <source>
        <dbReference type="ARBA" id="ARBA00022692"/>
    </source>
</evidence>
<keyword evidence="2 6" id="KW-0812">Transmembrane</keyword>
<accession>A0AAN8ZIS8</accession>
<dbReference type="PANTHER" id="PTHR12483">
    <property type="entry name" value="SOLUTE CARRIER FAMILY 31 COPPER TRANSPORTERS"/>
    <property type="match status" value="1"/>
</dbReference>
<reference evidence="7 8" key="1">
    <citation type="submission" date="2023-12" db="EMBL/GenBank/DDBJ databases">
        <title>A high-quality genome assembly for Dillenia turbinata (Dilleniales).</title>
        <authorList>
            <person name="Chanderbali A."/>
        </authorList>
    </citation>
    <scope>NUCLEOTIDE SEQUENCE [LARGE SCALE GENOMIC DNA]</scope>
    <source>
        <strain evidence="7">LSX21</strain>
        <tissue evidence="7">Leaf</tissue>
    </source>
</reference>
<feature type="transmembrane region" description="Helical" evidence="6">
    <location>
        <begin position="85"/>
        <end position="104"/>
    </location>
</feature>
<dbReference type="EMBL" id="JBAMMX010000007">
    <property type="protein sequence ID" value="KAK6935790.1"/>
    <property type="molecule type" value="Genomic_DNA"/>
</dbReference>
<comment type="caution">
    <text evidence="7">The sequence shown here is derived from an EMBL/GenBank/DDBJ whole genome shotgun (WGS) entry which is preliminary data.</text>
</comment>
<dbReference type="AlphaFoldDB" id="A0AAN8ZIS8"/>
<organism evidence="7 8">
    <name type="scientific">Dillenia turbinata</name>
    <dbReference type="NCBI Taxonomy" id="194707"/>
    <lineage>
        <taxon>Eukaryota</taxon>
        <taxon>Viridiplantae</taxon>
        <taxon>Streptophyta</taxon>
        <taxon>Embryophyta</taxon>
        <taxon>Tracheophyta</taxon>
        <taxon>Spermatophyta</taxon>
        <taxon>Magnoliopsida</taxon>
        <taxon>eudicotyledons</taxon>
        <taxon>Gunneridae</taxon>
        <taxon>Pentapetalae</taxon>
        <taxon>Dilleniales</taxon>
        <taxon>Dilleniaceae</taxon>
        <taxon>Dillenia</taxon>
    </lineage>
</organism>
<evidence type="ECO:0000313" key="7">
    <source>
        <dbReference type="EMBL" id="KAK6935790.1"/>
    </source>
</evidence>
<dbReference type="Pfam" id="PF04145">
    <property type="entry name" value="Ctr"/>
    <property type="match status" value="2"/>
</dbReference>
<dbReference type="Proteomes" id="UP001370490">
    <property type="component" value="Unassembled WGS sequence"/>
</dbReference>